<dbReference type="Gene3D" id="3.90.70.10">
    <property type="entry name" value="Cysteine proteinases"/>
    <property type="match status" value="1"/>
</dbReference>
<keyword evidence="3" id="KW-1185">Reference proteome</keyword>
<evidence type="ECO:0000313" key="2">
    <source>
        <dbReference type="EMBL" id="PWW04863.1"/>
    </source>
</evidence>
<gene>
    <name evidence="2" type="ORF">DFQ01_106147</name>
</gene>
<proteinExistence type="predicted"/>
<dbReference type="Proteomes" id="UP000246635">
    <property type="component" value="Unassembled WGS sequence"/>
</dbReference>
<protein>
    <submittedName>
        <fullName evidence="2">Butirosin biosynthesis protein H-like</fullName>
    </submittedName>
</protein>
<accession>A0A2V2Z3R6</accession>
<comment type="caution">
    <text evidence="2">The sequence shown here is derived from an EMBL/GenBank/DDBJ whole genome shotgun (WGS) entry which is preliminary data.</text>
</comment>
<evidence type="ECO:0000259" key="1">
    <source>
        <dbReference type="Pfam" id="PF14399"/>
    </source>
</evidence>
<reference evidence="2 3" key="1">
    <citation type="submission" date="2018-05" db="EMBL/GenBank/DDBJ databases">
        <title>Genomic Encyclopedia of Type Strains, Phase III (KMG-III): the genomes of soil and plant-associated and newly described type strains.</title>
        <authorList>
            <person name="Whitman W."/>
        </authorList>
    </citation>
    <scope>NUCLEOTIDE SEQUENCE [LARGE SCALE GENOMIC DNA]</scope>
    <source>
        <strain evidence="2 3">CECT 5696</strain>
    </source>
</reference>
<dbReference type="Pfam" id="PF14399">
    <property type="entry name" value="BtrH_N"/>
    <property type="match status" value="1"/>
</dbReference>
<dbReference type="InterPro" id="IPR026935">
    <property type="entry name" value="BtrH_N"/>
</dbReference>
<evidence type="ECO:0000313" key="3">
    <source>
        <dbReference type="Proteomes" id="UP000246635"/>
    </source>
</evidence>
<sequence>MLLDIKPLHSRGACLQDLIATASGHRNLSNELMYSEAWGFSFRLPEPDAAYIIGYGLEPDYETCLHDLDRYQGIEVLSQKAESSAAVLTHIEKNLQDGTPVIIYLDSFWTTYLGSSRVNHHDHYVLVVGIDREANVLYCVDPPVSKKTELLPITDFLEGNDGTFASFRFHSNIQEFDAIAWTSRLRDKLWPSGRENIFDAIHRFADAIADDKFDMRAEVALSAGEGIWMSPLVWGLINVSSGRKSIGIAASYIGERFAQPRFKQLSNQLEAAAQEWDSIRASLLKLNYMKVIPKGFKEKIVDQLRQLAEDERSMAAALIKDILGENVSESDEERVMSMPLSYELIPAAQSDVLDDWLRLKALPVQLAEWCNNNGVGYLRSSASLTCMDDSEHFLLEEGQEGRFWSDEAFREFLMNEPSRGKDDNVSCFGQRIEFEPDFYAGAVFIGCSEWGSFEETLTIHYQDGSSQQASIAFTDWQAETPAYGERIIWQGRTARYFRTNDYFGEGRKLYQRALVFEPRKKVSSIELPICPNIHLFACNLYLSE</sequence>
<dbReference type="EMBL" id="QGTQ01000006">
    <property type="protein sequence ID" value="PWW04863.1"/>
    <property type="molecule type" value="Genomic_DNA"/>
</dbReference>
<feature type="domain" description="Butirosin biosynthesis protein H N-terminal" evidence="1">
    <location>
        <begin position="25"/>
        <end position="142"/>
    </location>
</feature>
<organism evidence="2 3">
    <name type="scientific">Paenibacillus cellulosilyticus</name>
    <dbReference type="NCBI Taxonomy" id="375489"/>
    <lineage>
        <taxon>Bacteria</taxon>
        <taxon>Bacillati</taxon>
        <taxon>Bacillota</taxon>
        <taxon>Bacilli</taxon>
        <taxon>Bacillales</taxon>
        <taxon>Paenibacillaceae</taxon>
        <taxon>Paenibacillus</taxon>
    </lineage>
</organism>
<dbReference type="AlphaFoldDB" id="A0A2V2Z3R6"/>
<name>A0A2V2Z3R6_9BACL</name>